<dbReference type="InterPro" id="IPR002477">
    <property type="entry name" value="Peptidoglycan-bd-like"/>
</dbReference>
<reference evidence="4 5" key="1">
    <citation type="submission" date="2016-02" db="EMBL/GenBank/DDBJ databases">
        <title>Genome sequence of Tissierella creatinophila DSM 6911.</title>
        <authorList>
            <person name="Poehlein A."/>
            <person name="Daniel R."/>
        </authorList>
    </citation>
    <scope>NUCLEOTIDE SEQUENCE [LARGE SCALE GENOMIC DNA]</scope>
    <source>
        <strain evidence="4 5">DSM 6911</strain>
    </source>
</reference>
<dbReference type="RefSeq" id="WP_075726498.1">
    <property type="nucleotide sequence ID" value="NZ_LTDM01000022.1"/>
</dbReference>
<feature type="chain" id="PRO_5012120646" evidence="2">
    <location>
        <begin position="24"/>
        <end position="151"/>
    </location>
</feature>
<evidence type="ECO:0000313" key="4">
    <source>
        <dbReference type="EMBL" id="OLS02605.1"/>
    </source>
</evidence>
<evidence type="ECO:0000256" key="2">
    <source>
        <dbReference type="SAM" id="SignalP"/>
    </source>
</evidence>
<dbReference type="InterPro" id="IPR036366">
    <property type="entry name" value="PGBDSf"/>
</dbReference>
<sequence length="151" mass="15973">MKRKASALFLAATIGLTPAISLAHPGKTDSSGGHRDNKNKSGLGAYHYHCGNNPHHLHKDGKCPYNKKPNTQNNSNKKSTSSKKTSSSSSSSKVADNKKIQARLNKLGYNCGTPDGNMGPKTINAIKSFQKAKGLKADGLVGLATRKAMGI</sequence>
<evidence type="ECO:0000256" key="1">
    <source>
        <dbReference type="SAM" id="MobiDB-lite"/>
    </source>
</evidence>
<dbReference type="EMBL" id="LTDM01000022">
    <property type="protein sequence ID" value="OLS02605.1"/>
    <property type="molecule type" value="Genomic_DNA"/>
</dbReference>
<dbReference type="AlphaFoldDB" id="A0A1U7M5P5"/>
<evidence type="ECO:0000313" key="5">
    <source>
        <dbReference type="Proteomes" id="UP000186112"/>
    </source>
</evidence>
<protein>
    <submittedName>
        <fullName evidence="4">Murein L,D-transpeptidase</fullName>
    </submittedName>
</protein>
<proteinExistence type="predicted"/>
<feature type="signal peptide" evidence="2">
    <location>
        <begin position="1"/>
        <end position="23"/>
    </location>
</feature>
<dbReference type="Gene3D" id="1.10.101.10">
    <property type="entry name" value="PGBD-like superfamily/PGBD"/>
    <property type="match status" value="1"/>
</dbReference>
<evidence type="ECO:0000259" key="3">
    <source>
        <dbReference type="Pfam" id="PF01471"/>
    </source>
</evidence>
<keyword evidence="2" id="KW-0732">Signal</keyword>
<dbReference type="Pfam" id="PF01471">
    <property type="entry name" value="PG_binding_1"/>
    <property type="match status" value="1"/>
</dbReference>
<name>A0A1U7M5P5_TISCR</name>
<accession>A0A1U7M5P5</accession>
<feature type="region of interest" description="Disordered" evidence="1">
    <location>
        <begin position="21"/>
        <end position="99"/>
    </location>
</feature>
<feature type="compositionally biased region" description="Low complexity" evidence="1">
    <location>
        <begin position="66"/>
        <end position="93"/>
    </location>
</feature>
<dbReference type="OrthoDB" id="9794294at2"/>
<dbReference type="InterPro" id="IPR036365">
    <property type="entry name" value="PGBD-like_sf"/>
</dbReference>
<dbReference type="Proteomes" id="UP000186112">
    <property type="component" value="Unassembled WGS sequence"/>
</dbReference>
<gene>
    <name evidence="4" type="ORF">TICRE_14060</name>
</gene>
<keyword evidence="5" id="KW-1185">Reference proteome</keyword>
<organism evidence="4 5">
    <name type="scientific">Tissierella creatinophila DSM 6911</name>
    <dbReference type="NCBI Taxonomy" id="1123403"/>
    <lineage>
        <taxon>Bacteria</taxon>
        <taxon>Bacillati</taxon>
        <taxon>Bacillota</taxon>
        <taxon>Tissierellia</taxon>
        <taxon>Tissierellales</taxon>
        <taxon>Tissierellaceae</taxon>
        <taxon>Tissierella</taxon>
    </lineage>
</organism>
<dbReference type="InterPro" id="IPR047773">
    <property type="entry name" value="YHYH_dom_bact"/>
</dbReference>
<dbReference type="NCBIfam" id="NF033223">
    <property type="entry name" value="YHYH_alt"/>
    <property type="match status" value="1"/>
</dbReference>
<comment type="caution">
    <text evidence="4">The sequence shown here is derived from an EMBL/GenBank/DDBJ whole genome shotgun (WGS) entry which is preliminary data.</text>
</comment>
<feature type="domain" description="Peptidoglycan binding-like" evidence="3">
    <location>
        <begin position="98"/>
        <end position="149"/>
    </location>
</feature>
<dbReference type="SUPFAM" id="SSF47090">
    <property type="entry name" value="PGBD-like"/>
    <property type="match status" value="1"/>
</dbReference>